<dbReference type="AlphaFoldDB" id="S3DRX2"/>
<keyword evidence="1" id="KW-0812">Transmembrane</keyword>
<protein>
    <submittedName>
        <fullName evidence="2">Uncharacterized protein</fullName>
    </submittedName>
</protein>
<sequence>MNSRIFSRCTPAVRTITQRRGISAYQRARDAIKHFEPHPFERYPVSQQSAPADWGKQFRKIGGNAMIYFPGFAIVLGWPLLGEKLLDGKL</sequence>
<dbReference type="KEGG" id="glz:GLAREA_10405"/>
<dbReference type="eggNOG" id="ENOG502T75R">
    <property type="taxonomic scope" value="Eukaryota"/>
</dbReference>
<organism evidence="2 3">
    <name type="scientific">Glarea lozoyensis (strain ATCC 20868 / MF5171)</name>
    <dbReference type="NCBI Taxonomy" id="1116229"/>
    <lineage>
        <taxon>Eukaryota</taxon>
        <taxon>Fungi</taxon>
        <taxon>Dikarya</taxon>
        <taxon>Ascomycota</taxon>
        <taxon>Pezizomycotina</taxon>
        <taxon>Leotiomycetes</taxon>
        <taxon>Helotiales</taxon>
        <taxon>Helotiaceae</taxon>
        <taxon>Glarea</taxon>
    </lineage>
</organism>
<dbReference type="HOGENOM" id="CLU_164903_0_0_1"/>
<dbReference type="GeneID" id="19469452"/>
<feature type="transmembrane region" description="Helical" evidence="1">
    <location>
        <begin position="65"/>
        <end position="81"/>
    </location>
</feature>
<evidence type="ECO:0000313" key="3">
    <source>
        <dbReference type="Proteomes" id="UP000016922"/>
    </source>
</evidence>
<proteinExistence type="predicted"/>
<name>S3DRX2_GLAL2</name>
<dbReference type="RefSeq" id="XP_008078646.1">
    <property type="nucleotide sequence ID" value="XM_008080455.1"/>
</dbReference>
<reference evidence="2 3" key="1">
    <citation type="journal article" date="2013" name="BMC Genomics">
        <title>Genomics-driven discovery of the pneumocandin biosynthetic gene cluster in the fungus Glarea lozoyensis.</title>
        <authorList>
            <person name="Chen L."/>
            <person name="Yue Q."/>
            <person name="Zhang X."/>
            <person name="Xiang M."/>
            <person name="Wang C."/>
            <person name="Li S."/>
            <person name="Che Y."/>
            <person name="Ortiz-Lopez F.J."/>
            <person name="Bills G.F."/>
            <person name="Liu X."/>
            <person name="An Z."/>
        </authorList>
    </citation>
    <scope>NUCLEOTIDE SEQUENCE [LARGE SCALE GENOMIC DNA]</scope>
    <source>
        <strain evidence="3">ATCC 20868 / MF5171</strain>
    </source>
</reference>
<evidence type="ECO:0000313" key="2">
    <source>
        <dbReference type="EMBL" id="EPE34711.1"/>
    </source>
</evidence>
<dbReference type="EMBL" id="KE145356">
    <property type="protein sequence ID" value="EPE34711.1"/>
    <property type="molecule type" value="Genomic_DNA"/>
</dbReference>
<keyword evidence="1" id="KW-0472">Membrane</keyword>
<gene>
    <name evidence="2" type="ORF">GLAREA_10405</name>
</gene>
<keyword evidence="1" id="KW-1133">Transmembrane helix</keyword>
<evidence type="ECO:0000256" key="1">
    <source>
        <dbReference type="SAM" id="Phobius"/>
    </source>
</evidence>
<dbReference type="OrthoDB" id="4829316at2759"/>
<accession>S3DRX2</accession>
<keyword evidence="3" id="KW-1185">Reference proteome</keyword>
<dbReference type="Proteomes" id="UP000016922">
    <property type="component" value="Unassembled WGS sequence"/>
</dbReference>
<dbReference type="OMA" id="PYERIPT"/>